<evidence type="ECO:0000313" key="2">
    <source>
        <dbReference type="EMBL" id="EYC17818.1"/>
    </source>
</evidence>
<dbReference type="EMBL" id="JARK01001365">
    <property type="protein sequence ID" value="EYC17818.1"/>
    <property type="molecule type" value="Genomic_DNA"/>
</dbReference>
<reference evidence="3" key="1">
    <citation type="journal article" date="2015" name="Nat. Genet.">
        <title>The genome and transcriptome of the zoonotic hookworm Ancylostoma ceylanicum identify infection-specific gene families.</title>
        <authorList>
            <person name="Schwarz E.M."/>
            <person name="Hu Y."/>
            <person name="Antoshechkin I."/>
            <person name="Miller M.M."/>
            <person name="Sternberg P.W."/>
            <person name="Aroian R.V."/>
        </authorList>
    </citation>
    <scope>NUCLEOTIDE SEQUENCE</scope>
    <source>
        <strain evidence="3">HY135</strain>
    </source>
</reference>
<comment type="caution">
    <text evidence="2">The sequence shown here is derived from an EMBL/GenBank/DDBJ whole genome shotgun (WGS) entry which is preliminary data.</text>
</comment>
<name>A0A016UTK0_9BILA</name>
<organism evidence="2 3">
    <name type="scientific">Ancylostoma ceylanicum</name>
    <dbReference type="NCBI Taxonomy" id="53326"/>
    <lineage>
        <taxon>Eukaryota</taxon>
        <taxon>Metazoa</taxon>
        <taxon>Ecdysozoa</taxon>
        <taxon>Nematoda</taxon>
        <taxon>Chromadorea</taxon>
        <taxon>Rhabditida</taxon>
        <taxon>Rhabditina</taxon>
        <taxon>Rhabditomorpha</taxon>
        <taxon>Strongyloidea</taxon>
        <taxon>Ancylostomatidae</taxon>
        <taxon>Ancylostomatinae</taxon>
        <taxon>Ancylostoma</taxon>
    </lineage>
</organism>
<accession>A0A016UTK0</accession>
<proteinExistence type="predicted"/>
<gene>
    <name evidence="2" type="primary">Acey_s0029.g1887</name>
    <name evidence="2" type="ORF">Y032_0029g1887</name>
</gene>
<sequence>MMEKLNKWIQFDYPPVFHSGSRPHFSLMTLWKQMQLKIETLSYMLYSADYSPTNDHKFKRWNLSLRERISRKNTLAENDLADIPASEKLGSRPNGTKN</sequence>
<keyword evidence="3" id="KW-1185">Reference proteome</keyword>
<feature type="region of interest" description="Disordered" evidence="1">
    <location>
        <begin position="76"/>
        <end position="98"/>
    </location>
</feature>
<evidence type="ECO:0000256" key="1">
    <source>
        <dbReference type="SAM" id="MobiDB-lite"/>
    </source>
</evidence>
<dbReference type="AlphaFoldDB" id="A0A016UTK0"/>
<evidence type="ECO:0000313" key="3">
    <source>
        <dbReference type="Proteomes" id="UP000024635"/>
    </source>
</evidence>
<protein>
    <submittedName>
        <fullName evidence="2">Uncharacterized protein</fullName>
    </submittedName>
</protein>
<dbReference type="Proteomes" id="UP000024635">
    <property type="component" value="Unassembled WGS sequence"/>
</dbReference>